<keyword evidence="4 5" id="KW-0472">Membrane</keyword>
<accession>A0ABV2T2Q2</accession>
<name>A0ABV2T2Q2_9BACT</name>
<protein>
    <submittedName>
        <fullName evidence="6">VIT1/CCC1 transporter family protein</fullName>
    </submittedName>
</protein>
<gene>
    <name evidence="6" type="ORF">ABR189_07965</name>
</gene>
<sequence>MTTLPKAIRSTGWKTDFLIGFPDGLFVLFFCTQAMQRMNLSVQTFYTIHLSIWLGGALLVMIAVYLANRGDKQDESLLTPRERHKLQQLDISTGMITQIESEMAKDARLWEDILVQQQVATSTFRLAQALRSAIVSGIFFLFGGILALGPFLANENFNAASRTSMLVAFLALTCFSFLKAKMTTQRTWVVIFRYFLMAAGVLAGSWLVAKLF</sequence>
<organism evidence="6 7">
    <name type="scientific">Chitinophaga defluvii</name>
    <dbReference type="NCBI Taxonomy" id="3163343"/>
    <lineage>
        <taxon>Bacteria</taxon>
        <taxon>Pseudomonadati</taxon>
        <taxon>Bacteroidota</taxon>
        <taxon>Chitinophagia</taxon>
        <taxon>Chitinophagales</taxon>
        <taxon>Chitinophagaceae</taxon>
        <taxon>Chitinophaga</taxon>
    </lineage>
</organism>
<reference evidence="6 7" key="1">
    <citation type="submission" date="2024-06" db="EMBL/GenBank/DDBJ databases">
        <title>Chitinophaga defluvii sp. nov., isolated from municipal sewage.</title>
        <authorList>
            <person name="Zhang L."/>
        </authorList>
    </citation>
    <scope>NUCLEOTIDE SEQUENCE [LARGE SCALE GENOMIC DNA]</scope>
    <source>
        <strain evidence="6 7">H8</strain>
    </source>
</reference>
<keyword evidence="2 5" id="KW-0812">Transmembrane</keyword>
<feature type="transmembrane region" description="Helical" evidence="5">
    <location>
        <begin position="159"/>
        <end position="178"/>
    </location>
</feature>
<proteinExistence type="predicted"/>
<dbReference type="Pfam" id="PF01988">
    <property type="entry name" value="VIT1"/>
    <property type="match status" value="1"/>
</dbReference>
<evidence type="ECO:0000256" key="1">
    <source>
        <dbReference type="ARBA" id="ARBA00004127"/>
    </source>
</evidence>
<evidence type="ECO:0000313" key="6">
    <source>
        <dbReference type="EMBL" id="MET6997302.1"/>
    </source>
</evidence>
<evidence type="ECO:0000313" key="7">
    <source>
        <dbReference type="Proteomes" id="UP001549749"/>
    </source>
</evidence>
<evidence type="ECO:0000256" key="3">
    <source>
        <dbReference type="ARBA" id="ARBA00022989"/>
    </source>
</evidence>
<feature type="transmembrane region" description="Helical" evidence="5">
    <location>
        <begin position="48"/>
        <end position="67"/>
    </location>
</feature>
<feature type="transmembrane region" description="Helical" evidence="5">
    <location>
        <begin position="133"/>
        <end position="153"/>
    </location>
</feature>
<comment type="subcellular location">
    <subcellularLocation>
        <location evidence="1">Endomembrane system</location>
        <topology evidence="1">Multi-pass membrane protein</topology>
    </subcellularLocation>
</comment>
<evidence type="ECO:0000256" key="5">
    <source>
        <dbReference type="SAM" id="Phobius"/>
    </source>
</evidence>
<feature type="transmembrane region" description="Helical" evidence="5">
    <location>
        <begin position="17"/>
        <end position="36"/>
    </location>
</feature>
<dbReference type="EMBL" id="JBEXAC010000001">
    <property type="protein sequence ID" value="MET6997302.1"/>
    <property type="molecule type" value="Genomic_DNA"/>
</dbReference>
<evidence type="ECO:0000256" key="2">
    <source>
        <dbReference type="ARBA" id="ARBA00022692"/>
    </source>
</evidence>
<dbReference type="RefSeq" id="WP_354659940.1">
    <property type="nucleotide sequence ID" value="NZ_JBEXAC010000001.1"/>
</dbReference>
<keyword evidence="7" id="KW-1185">Reference proteome</keyword>
<dbReference type="InterPro" id="IPR008217">
    <property type="entry name" value="Ccc1_fam"/>
</dbReference>
<evidence type="ECO:0000256" key="4">
    <source>
        <dbReference type="ARBA" id="ARBA00023136"/>
    </source>
</evidence>
<comment type="caution">
    <text evidence="6">The sequence shown here is derived from an EMBL/GenBank/DDBJ whole genome shotgun (WGS) entry which is preliminary data.</text>
</comment>
<dbReference type="Proteomes" id="UP001549749">
    <property type="component" value="Unassembled WGS sequence"/>
</dbReference>
<feature type="transmembrane region" description="Helical" evidence="5">
    <location>
        <begin position="190"/>
        <end position="209"/>
    </location>
</feature>
<keyword evidence="3 5" id="KW-1133">Transmembrane helix</keyword>